<feature type="transmembrane region" description="Helical" evidence="1">
    <location>
        <begin position="138"/>
        <end position="160"/>
    </location>
</feature>
<protein>
    <recommendedName>
        <fullName evidence="4">DUF3099 domain-containing protein</fullName>
    </recommendedName>
</protein>
<dbReference type="AlphaFoldDB" id="A0A132MLV6"/>
<dbReference type="Pfam" id="PF19870">
    <property type="entry name" value="DUF6343"/>
    <property type="match status" value="1"/>
</dbReference>
<dbReference type="Pfam" id="PF11298">
    <property type="entry name" value="DUF3099"/>
    <property type="match status" value="1"/>
</dbReference>
<name>A0A132MLV6_9ACTN</name>
<evidence type="ECO:0000313" key="3">
    <source>
        <dbReference type="Proteomes" id="UP000070188"/>
    </source>
</evidence>
<keyword evidence="1" id="KW-1133">Transmembrane helix</keyword>
<keyword evidence="1" id="KW-0472">Membrane</keyword>
<feature type="transmembrane region" description="Helical" evidence="1">
    <location>
        <begin position="50"/>
        <end position="68"/>
    </location>
</feature>
<organism evidence="2 3">
    <name type="scientific">Carbonactinospora thermoautotrophica</name>
    <dbReference type="NCBI Taxonomy" id="1469144"/>
    <lineage>
        <taxon>Bacteria</taxon>
        <taxon>Bacillati</taxon>
        <taxon>Actinomycetota</taxon>
        <taxon>Actinomycetes</taxon>
        <taxon>Kitasatosporales</taxon>
        <taxon>Carbonactinosporaceae</taxon>
        <taxon>Carbonactinospora</taxon>
    </lineage>
</organism>
<keyword evidence="1" id="KW-0812">Transmembrane</keyword>
<evidence type="ECO:0000313" key="2">
    <source>
        <dbReference type="EMBL" id="KWW98857.1"/>
    </source>
</evidence>
<dbReference type="SUPFAM" id="SSF103473">
    <property type="entry name" value="MFS general substrate transporter"/>
    <property type="match status" value="1"/>
</dbReference>
<dbReference type="InterPro" id="IPR021449">
    <property type="entry name" value="DUF3099"/>
</dbReference>
<comment type="caution">
    <text evidence="2">The sequence shown here is derived from an EMBL/GenBank/DDBJ whole genome shotgun (WGS) entry which is preliminary data.</text>
</comment>
<dbReference type="InterPro" id="IPR045924">
    <property type="entry name" value="DUF6343"/>
</dbReference>
<feature type="transmembrane region" description="Helical" evidence="1">
    <location>
        <begin position="113"/>
        <end position="132"/>
    </location>
</feature>
<accession>A0A132MLV6</accession>
<evidence type="ECO:0000256" key="1">
    <source>
        <dbReference type="SAM" id="Phobius"/>
    </source>
</evidence>
<keyword evidence="3" id="KW-1185">Reference proteome</keyword>
<dbReference type="OrthoDB" id="4322906at2"/>
<reference evidence="3" key="1">
    <citation type="submission" date="2015-04" db="EMBL/GenBank/DDBJ databases">
        <title>Physiological reanalysis, assessment of diazotrophy, and genome sequences of multiple isolates of Streptomyces thermoautotrophicus.</title>
        <authorList>
            <person name="MacKellar D.C."/>
            <person name="Lieber L."/>
            <person name="Norman J."/>
            <person name="Bolger A."/>
            <person name="Tobin C."/>
            <person name="Murray J.W."/>
            <person name="Chang R."/>
            <person name="Ford T."/>
            <person name="Nguyen P.Q."/>
            <person name="Woodward J."/>
            <person name="Permingeat H."/>
            <person name="Joshi N.S."/>
            <person name="Silver P.A."/>
            <person name="Usadel B."/>
            <person name="Rutherford A.W."/>
            <person name="Friesen M."/>
            <person name="Prell J."/>
        </authorList>
    </citation>
    <scope>NUCLEOTIDE SEQUENCE [LARGE SCALE GENOMIC DNA]</scope>
    <source>
        <strain evidence="3">H1</strain>
    </source>
</reference>
<sequence length="170" mass="18272">MRIGPKHTGSEPSQARSSLRSRLALAVFGLLCAVAGAVLSARIATTGWVIAFAVLGLVALVDATVVVARIRQGPHYQPGPTVPPYRPVTAPLRDPRRAAARSQPLDVRTRKRLYLLLMGICLTLIVLAWTWVRFYSTTAAVVMSVIAMVIPPFAALIANAGSPINRGPRR</sequence>
<dbReference type="InterPro" id="IPR036259">
    <property type="entry name" value="MFS_trans_sf"/>
</dbReference>
<evidence type="ECO:0008006" key="4">
    <source>
        <dbReference type="Google" id="ProtNLM"/>
    </source>
</evidence>
<dbReference type="Proteomes" id="UP000070188">
    <property type="component" value="Unassembled WGS sequence"/>
</dbReference>
<dbReference type="RefSeq" id="WP_079045788.1">
    <property type="nucleotide sequence ID" value="NZ_CP171739.1"/>
</dbReference>
<proteinExistence type="predicted"/>
<dbReference type="EMBL" id="LAXD01000001">
    <property type="protein sequence ID" value="KWW98857.1"/>
    <property type="molecule type" value="Genomic_DNA"/>
</dbReference>
<dbReference type="PATRIC" id="fig|1469144.10.peg.583"/>
<dbReference type="STRING" id="1469144.LI90_487"/>
<gene>
    <name evidence="2" type="ORF">LI90_487</name>
</gene>